<reference evidence="3" key="2">
    <citation type="submission" date="2019-09" db="UniProtKB">
        <authorList>
            <consortium name="WormBaseParasite"/>
        </authorList>
    </citation>
    <scope>IDENTIFICATION</scope>
</reference>
<protein>
    <submittedName>
        <fullName evidence="3">Transposase</fullName>
    </submittedName>
</protein>
<evidence type="ECO:0000313" key="2">
    <source>
        <dbReference type="Proteomes" id="UP000050761"/>
    </source>
</evidence>
<reference evidence="1 2" key="1">
    <citation type="submission" date="2018-11" db="EMBL/GenBank/DDBJ databases">
        <authorList>
            <consortium name="Pathogen Informatics"/>
        </authorList>
    </citation>
    <scope>NUCLEOTIDE SEQUENCE [LARGE SCALE GENOMIC DNA]</scope>
</reference>
<dbReference type="PANTHER" id="PTHR22954">
    <property type="entry name" value="RETROVIRAL PROTEASE-RELATED"/>
    <property type="match status" value="1"/>
</dbReference>
<dbReference type="Proteomes" id="UP000050761">
    <property type="component" value="Unassembled WGS sequence"/>
</dbReference>
<dbReference type="WBParaSite" id="HPBE_0000918101-mRNA-1">
    <property type="protein sequence ID" value="HPBE_0000918101-mRNA-1"/>
    <property type="gene ID" value="HPBE_0000918101"/>
</dbReference>
<proteinExistence type="predicted"/>
<organism evidence="2 3">
    <name type="scientific">Heligmosomoides polygyrus</name>
    <name type="common">Parasitic roundworm</name>
    <dbReference type="NCBI Taxonomy" id="6339"/>
    <lineage>
        <taxon>Eukaryota</taxon>
        <taxon>Metazoa</taxon>
        <taxon>Ecdysozoa</taxon>
        <taxon>Nematoda</taxon>
        <taxon>Chromadorea</taxon>
        <taxon>Rhabditida</taxon>
        <taxon>Rhabditina</taxon>
        <taxon>Rhabditomorpha</taxon>
        <taxon>Strongyloidea</taxon>
        <taxon>Heligmosomidae</taxon>
        <taxon>Heligmosomoides</taxon>
    </lineage>
</organism>
<dbReference type="OrthoDB" id="5857529at2759"/>
<keyword evidence="2" id="KW-1185">Reference proteome</keyword>
<evidence type="ECO:0000313" key="1">
    <source>
        <dbReference type="EMBL" id="VDO79587.1"/>
    </source>
</evidence>
<dbReference type="Pfam" id="PF03564">
    <property type="entry name" value="DUF1759"/>
    <property type="match status" value="1"/>
</dbReference>
<accession>A0A3P7Z6V8</accession>
<dbReference type="PANTHER" id="PTHR22954:SF3">
    <property type="entry name" value="PROTEIN CBG08539"/>
    <property type="match status" value="1"/>
</dbReference>
<name>A0A183FNR6_HELPZ</name>
<dbReference type="AlphaFoldDB" id="A0A183FNR6"/>
<dbReference type="EMBL" id="UZAH01026369">
    <property type="protein sequence ID" value="VDO79587.1"/>
    <property type="molecule type" value="Genomic_DNA"/>
</dbReference>
<gene>
    <name evidence="1" type="ORF">HPBE_LOCUS9182</name>
</gene>
<evidence type="ECO:0000313" key="3">
    <source>
        <dbReference type="WBParaSite" id="HPBE_0000918101-mRNA-1"/>
    </source>
</evidence>
<sequence length="139" mass="16174">MRFEYVRRICVTDVCREHTKDVVEKGREYREFNAFWSVFQALIHNDASQTYKEKFLFLKQALKGQTAASITNVPVIGDKYYVSINILKKKYDKSASIADILISEIEKIPHAHDMPKAVELLNSLEIRRIHLQQCNNKGD</sequence>
<accession>A0A183FNR6</accession>
<dbReference type="InterPro" id="IPR005312">
    <property type="entry name" value="DUF1759"/>
</dbReference>